<comment type="caution">
    <text evidence="3">The sequence shown here is derived from an EMBL/GenBank/DDBJ whole genome shotgun (WGS) entry which is preliminary data.</text>
</comment>
<evidence type="ECO:0008006" key="5">
    <source>
        <dbReference type="Google" id="ProtNLM"/>
    </source>
</evidence>
<accession>A0A7W0CCB4</accession>
<feature type="domain" description="DUF4872" evidence="2">
    <location>
        <begin position="154"/>
        <end position="328"/>
    </location>
</feature>
<name>A0A7W0CCB4_9BACT</name>
<dbReference type="RefSeq" id="WP_181552713.1">
    <property type="nucleotide sequence ID" value="NZ_JACDUS010000016.1"/>
</dbReference>
<dbReference type="EMBL" id="JACDUS010000016">
    <property type="protein sequence ID" value="MBA2883103.1"/>
    <property type="molecule type" value="Genomic_DNA"/>
</dbReference>
<dbReference type="AlphaFoldDB" id="A0A7W0CCB4"/>
<organism evidence="3 4">
    <name type="scientific">Desulfosalsimonas propionicica</name>
    <dbReference type="NCBI Taxonomy" id="332175"/>
    <lineage>
        <taxon>Bacteria</taxon>
        <taxon>Pseudomonadati</taxon>
        <taxon>Thermodesulfobacteriota</taxon>
        <taxon>Desulfobacteria</taxon>
        <taxon>Desulfobacterales</taxon>
        <taxon>Desulfosalsimonadaceae</taxon>
        <taxon>Desulfosalsimonas</taxon>
    </lineage>
</organism>
<feature type="domain" description="Butirosin biosynthesis protein H N-terminal" evidence="1">
    <location>
        <begin position="12"/>
        <end position="142"/>
    </location>
</feature>
<dbReference type="InterPro" id="IPR026935">
    <property type="entry name" value="BtrH_N"/>
</dbReference>
<proteinExistence type="predicted"/>
<keyword evidence="4" id="KW-1185">Reference proteome</keyword>
<evidence type="ECO:0000313" key="3">
    <source>
        <dbReference type="EMBL" id="MBA2883103.1"/>
    </source>
</evidence>
<evidence type="ECO:0000259" key="2">
    <source>
        <dbReference type="Pfam" id="PF16169"/>
    </source>
</evidence>
<dbReference type="Pfam" id="PF16169">
    <property type="entry name" value="DUF4872"/>
    <property type="match status" value="1"/>
</dbReference>
<sequence length="333" mass="38316">MTIELKHSQTAHCENGAAINLLRYHGLDISEPMAFGIGSGLFFTYLPFIKMINIPVTSFRPLPGMIFKRLANTLGVEIFRKKFRDPQESMKALDHALDQGIPVGLQVGAFHLTYFPRPYRFHFNVHNIVVYGRENGHYRISDSVMEEPVSLTCEELMRVRWSRGAFEPRGRMYFPVKIPDRIDLPSAVIKGIRRNCREMLTIPFPFFGVKGIRYVSRKIRKWPKKLGEKKADLYLGNFIRMQEEIGTGGAGFRFVYAAFLQEASDVLDKPRLMELSHEMTEDGDRWRAMATIAGRIIKKRNSGHETYEAVSAILWEIADREQHIFSELKKAVS</sequence>
<dbReference type="InterPro" id="IPR032369">
    <property type="entry name" value="DUF4872"/>
</dbReference>
<gene>
    <name evidence="3" type="ORF">HNR65_003460</name>
</gene>
<reference evidence="3 4" key="1">
    <citation type="submission" date="2020-07" db="EMBL/GenBank/DDBJ databases">
        <title>Genomic Encyclopedia of Type Strains, Phase IV (KMG-IV): sequencing the most valuable type-strain genomes for metagenomic binning, comparative biology and taxonomic classification.</title>
        <authorList>
            <person name="Goeker M."/>
        </authorList>
    </citation>
    <scope>NUCLEOTIDE SEQUENCE [LARGE SCALE GENOMIC DNA]</scope>
    <source>
        <strain evidence="3 4">DSM 17721</strain>
    </source>
</reference>
<protein>
    <recommendedName>
        <fullName evidence="5">Peptidase</fullName>
    </recommendedName>
</protein>
<evidence type="ECO:0000259" key="1">
    <source>
        <dbReference type="Pfam" id="PF14399"/>
    </source>
</evidence>
<dbReference type="Pfam" id="PF14399">
    <property type="entry name" value="BtrH_N"/>
    <property type="match status" value="1"/>
</dbReference>
<dbReference type="Proteomes" id="UP000525298">
    <property type="component" value="Unassembled WGS sequence"/>
</dbReference>
<evidence type="ECO:0000313" key="4">
    <source>
        <dbReference type="Proteomes" id="UP000525298"/>
    </source>
</evidence>